<evidence type="ECO:0000259" key="1">
    <source>
        <dbReference type="Pfam" id="PF00350"/>
    </source>
</evidence>
<dbReference type="EMBL" id="LMWL01000095">
    <property type="protein sequence ID" value="KUM87942.1"/>
    <property type="molecule type" value="Genomic_DNA"/>
</dbReference>
<evidence type="ECO:0000313" key="2">
    <source>
        <dbReference type="EMBL" id="KUM87942.1"/>
    </source>
</evidence>
<proteinExistence type="predicted"/>
<feature type="domain" description="Dynamin N-terminal" evidence="1">
    <location>
        <begin position="33"/>
        <end position="198"/>
    </location>
</feature>
<evidence type="ECO:0000313" key="3">
    <source>
        <dbReference type="Proteomes" id="UP000054241"/>
    </source>
</evidence>
<dbReference type="AlphaFoldDB" id="A0A101N7C2"/>
<dbReference type="SUPFAM" id="SSF52540">
    <property type="entry name" value="P-loop containing nucleoside triphosphate hydrolases"/>
    <property type="match status" value="1"/>
</dbReference>
<dbReference type="InterPro" id="IPR045063">
    <property type="entry name" value="Dynamin_N"/>
</dbReference>
<keyword evidence="3" id="KW-1185">Reference proteome</keyword>
<comment type="caution">
    <text evidence="2">The sequence shown here is derived from an EMBL/GenBank/DDBJ whole genome shotgun (WGS) entry which is preliminary data.</text>
</comment>
<dbReference type="Gene3D" id="3.40.50.300">
    <property type="entry name" value="P-loop containing nucleotide triphosphate hydrolases"/>
    <property type="match status" value="1"/>
</dbReference>
<accession>A0A101N7C2</accession>
<dbReference type="Pfam" id="PF00350">
    <property type="entry name" value="Dynamin_N"/>
    <property type="match status" value="1"/>
</dbReference>
<gene>
    <name evidence="2" type="ORF">AQI88_40265</name>
</gene>
<name>A0A101N7C2_9ACTN</name>
<reference evidence="2 3" key="1">
    <citation type="submission" date="2015-10" db="EMBL/GenBank/DDBJ databases">
        <title>Draft genome sequence of Streptomyces cellostaticus DSM 40189, type strain for the species Streptomyces cellostaticus.</title>
        <authorList>
            <person name="Ruckert C."/>
            <person name="Winkler A."/>
            <person name="Kalinowski J."/>
            <person name="Kampfer P."/>
            <person name="Glaeser S."/>
        </authorList>
    </citation>
    <scope>NUCLEOTIDE SEQUENCE [LARGE SCALE GENOMIC DNA]</scope>
    <source>
        <strain evidence="2 3">DSM 40189</strain>
    </source>
</reference>
<dbReference type="RefSeq" id="WP_067010461.1">
    <property type="nucleotide sequence ID" value="NZ_BNDU01000006.1"/>
</dbReference>
<protein>
    <recommendedName>
        <fullName evidence="1">Dynamin N-terminal domain-containing protein</fullName>
    </recommendedName>
</protein>
<dbReference type="STRING" id="67285.AQI88_40265"/>
<dbReference type="Proteomes" id="UP000054241">
    <property type="component" value="Unassembled WGS sequence"/>
</dbReference>
<sequence length="629" mass="68706">MAEAGIEPSAHSQLLDRDWLQRVTDRVSAMFSVFVIGQVSSGKSSLINSLIGRKLLISDPNPTDGVIAVLNGLGESETEEYAERVWADGRITRFTSVGEGVQFLQQQDALVARQLACREVRFYLREPILRRLRLISTPGLGDRMQQFEDVTLRYLREDESDLVLWTFFPESAGNIEESRVFARALANRKGSVLGVVTRSLEGHEDDPTYDPHLDPELADVVGGLHEALDAYLSGVVLYDSDRARHLAERKRADPALVIDAEFIGEVERCGLATLRRTLDDLVGPDGEKIERSRVRLLLLRCAGHASGVANDVEPLMEEFFRRAAASQQHVDNWTRREREVVEPARTLLRDEIQTVAAEQGDELARVMGRAAADAVLQNFKLMETLARSAVAWASDVESAADRLNKHIQSATEEAVRRIRFWERTGAMGQAVVNERLRVLRQELGEEPALDVPAADGIPESAGLFYGSPGAAAQHQAGGSGGTLAKVAMEAGAALAAGVAAKNAAKTAAEQAAKAGGGTAVKGAASVLSIVLAAFDVKKLVNEFGEGRERLAETVQAYFETERPAFTKMVFDRLWISTQEQLNALLAPKRSSLVPHAAAAMAWNATAEQMNNLREELIAMSQLFSDRADC</sequence>
<dbReference type="InterPro" id="IPR027417">
    <property type="entry name" value="P-loop_NTPase"/>
</dbReference>
<organism evidence="2 3">
    <name type="scientific">Streptomyces cellostaticus</name>
    <dbReference type="NCBI Taxonomy" id="67285"/>
    <lineage>
        <taxon>Bacteria</taxon>
        <taxon>Bacillati</taxon>
        <taxon>Actinomycetota</taxon>
        <taxon>Actinomycetes</taxon>
        <taxon>Kitasatosporales</taxon>
        <taxon>Streptomycetaceae</taxon>
        <taxon>Streptomyces</taxon>
    </lineage>
</organism>